<dbReference type="EMBL" id="CP001778">
    <property type="protein sequence ID" value="ADD45699.1"/>
    <property type="molecule type" value="Genomic_DNA"/>
</dbReference>
<name>D3Q1B9_STANL</name>
<feature type="transmembrane region" description="Helical" evidence="1">
    <location>
        <begin position="50"/>
        <end position="70"/>
    </location>
</feature>
<evidence type="ECO:0000256" key="1">
    <source>
        <dbReference type="SAM" id="Phobius"/>
    </source>
</evidence>
<feature type="transmembrane region" description="Helical" evidence="1">
    <location>
        <begin position="25"/>
        <end position="44"/>
    </location>
</feature>
<keyword evidence="1" id="KW-1133">Transmembrane helix</keyword>
<gene>
    <name evidence="3" type="ordered locus">Snas_6075</name>
</gene>
<dbReference type="HOGENOM" id="CLU_609576_0_0_11"/>
<keyword evidence="1" id="KW-0812">Transmembrane</keyword>
<organism evidence="3 4">
    <name type="scientific">Stackebrandtia nassauensis (strain DSM 44728 / CIP 108903 / NRRL B-16338 / NBRC 102104 / LLR-40K-21)</name>
    <dbReference type="NCBI Taxonomy" id="446470"/>
    <lineage>
        <taxon>Bacteria</taxon>
        <taxon>Bacillati</taxon>
        <taxon>Actinomycetota</taxon>
        <taxon>Actinomycetes</taxon>
        <taxon>Glycomycetales</taxon>
        <taxon>Glycomycetaceae</taxon>
        <taxon>Stackebrandtia</taxon>
    </lineage>
</organism>
<feature type="domain" description="DUF6879" evidence="2">
    <location>
        <begin position="191"/>
        <end position="313"/>
    </location>
</feature>
<dbReference type="Proteomes" id="UP000000844">
    <property type="component" value="Chromosome"/>
</dbReference>
<evidence type="ECO:0000313" key="3">
    <source>
        <dbReference type="EMBL" id="ADD45699.1"/>
    </source>
</evidence>
<evidence type="ECO:0000259" key="2">
    <source>
        <dbReference type="Pfam" id="PF21806"/>
    </source>
</evidence>
<dbReference type="AlphaFoldDB" id="D3Q1B9"/>
<proteinExistence type="predicted"/>
<sequence>MSKIQGADDVPATRRGPASQRRYRLTQVANVVAGLACGLITYAVNADLQLSLALGVIVTMGLLIVEYTAVTNSLMRVVHATNDRLICLGADLSKQDGLAAALAHLRGSAREGGNLAHTINRVHEAVPNIPVPLFGVVDDLLGQAARALETGHIVLGGSSSSLGSHLVRTFERDVFCTSFHPLDFWLTPYGRNYQAEIRDRLRELAKTGEVTFRRVFIVRGEVAEELRRQPYRGVIEEQLSAGIDVRITYEEDLPADLCVDFGIWDGELEVELECDEQRRIIARHYRYSHEHLAAAQRRAERLWDRSIAYADFLTRLPGCSQLPYRVHHLVPVAAAEHRGVDQQQMQLVQRNPVSPAFGQRPHLVVRRHDPVQVRRPAPQVQQCDVGLAVAAVGGGVDEPGPVTSPVDVAGPQVAVQSRHRFRRWRQLFDAGDDGLDGGDVGGRQGAVVA</sequence>
<dbReference type="InterPro" id="IPR049244">
    <property type="entry name" value="DUF6879"/>
</dbReference>
<protein>
    <recommendedName>
        <fullName evidence="2">DUF6879 domain-containing protein</fullName>
    </recommendedName>
</protein>
<dbReference type="Pfam" id="PF21806">
    <property type="entry name" value="DUF6879"/>
    <property type="match status" value="1"/>
</dbReference>
<dbReference type="STRING" id="446470.Snas_6075"/>
<accession>D3Q1B9</accession>
<reference evidence="3 4" key="1">
    <citation type="journal article" date="2009" name="Stand. Genomic Sci.">
        <title>Complete genome sequence of Stackebrandtia nassauensis type strain (LLR-40K-21).</title>
        <authorList>
            <person name="Munk C."/>
            <person name="Lapidus A."/>
            <person name="Copeland A."/>
            <person name="Jando M."/>
            <person name="Mayilraj S."/>
            <person name="Glavina Del Rio T."/>
            <person name="Nolan M."/>
            <person name="Chen F."/>
            <person name="Lucas S."/>
            <person name="Tice H."/>
            <person name="Cheng J.F."/>
            <person name="Han C."/>
            <person name="Detter J.C."/>
            <person name="Bruce D."/>
            <person name="Goodwin L."/>
            <person name="Chain P."/>
            <person name="Pitluck S."/>
            <person name="Goker M."/>
            <person name="Ovchinikova G."/>
            <person name="Pati A."/>
            <person name="Ivanova N."/>
            <person name="Mavromatis K."/>
            <person name="Chen A."/>
            <person name="Palaniappan K."/>
            <person name="Land M."/>
            <person name="Hauser L."/>
            <person name="Chang Y.J."/>
            <person name="Jeffries C.D."/>
            <person name="Bristow J."/>
            <person name="Eisen J.A."/>
            <person name="Markowitz V."/>
            <person name="Hugenholtz P."/>
            <person name="Kyrpides N.C."/>
            <person name="Klenk H.P."/>
        </authorList>
    </citation>
    <scope>NUCLEOTIDE SEQUENCE [LARGE SCALE GENOMIC DNA]</scope>
    <source>
        <strain evidence="4">DSM 44728 / CIP 108903 / NRRL B-16338 / NBRC 102104 / LLR-40K-21</strain>
    </source>
</reference>
<dbReference type="KEGG" id="sna:Snas_6075"/>
<evidence type="ECO:0000313" key="4">
    <source>
        <dbReference type="Proteomes" id="UP000000844"/>
    </source>
</evidence>
<keyword evidence="1" id="KW-0472">Membrane</keyword>
<keyword evidence="4" id="KW-1185">Reference proteome</keyword>